<sequence>MKKFFPIMLVILSLIYWSCKKSIDVNHQEEVTETSLNNIESTSPSITQAKTIFESLISSAAVQKYRKAPVWDKAYTATNKTGSFVIVPLKYEKPYSFETNFGDNSRMTLEKQSKLVIYIDQANTPHIEVVTKFPSKAFLDYSSPKFSGFLTKDNWDGSRIQTIKYENGRAFVKSTDSHSGNSVTVRTNTQTCWYIAHYECFETTTPDVFSCELTDVEPLGCEGEKYDELIDGVGGGDIDVTDASLETTKVWPVKKQTGSIAWTVWSTDVIKGSHPAGSVAKITGVKSHNTSFEGQVGMFHTETGNSVSITQQNTLITLSVTAYVTIQNFGSGAPFTGNATGNASALFP</sequence>
<dbReference type="EMBL" id="FUWH01000004">
    <property type="protein sequence ID" value="SJZ78480.1"/>
    <property type="molecule type" value="Genomic_DNA"/>
</dbReference>
<gene>
    <name evidence="1" type="ORF">SAMN04488132_104252</name>
</gene>
<reference evidence="1 2" key="1">
    <citation type="submission" date="2017-02" db="EMBL/GenBank/DDBJ databases">
        <authorList>
            <person name="Peterson S.W."/>
        </authorList>
    </citation>
    <scope>NUCLEOTIDE SEQUENCE [LARGE SCALE GENOMIC DNA]</scope>
    <source>
        <strain evidence="1 2">DSM 22335</strain>
    </source>
</reference>
<dbReference type="OrthoDB" id="710582at2"/>
<protein>
    <submittedName>
        <fullName evidence="1">Uncharacterized protein</fullName>
    </submittedName>
</protein>
<organism evidence="1 2">
    <name type="scientific">Sediminibacterium ginsengisoli</name>
    <dbReference type="NCBI Taxonomy" id="413434"/>
    <lineage>
        <taxon>Bacteria</taxon>
        <taxon>Pseudomonadati</taxon>
        <taxon>Bacteroidota</taxon>
        <taxon>Chitinophagia</taxon>
        <taxon>Chitinophagales</taxon>
        <taxon>Chitinophagaceae</taxon>
        <taxon>Sediminibacterium</taxon>
    </lineage>
</organism>
<evidence type="ECO:0000313" key="1">
    <source>
        <dbReference type="EMBL" id="SJZ78480.1"/>
    </source>
</evidence>
<dbReference type="RefSeq" id="WP_078831219.1">
    <property type="nucleotide sequence ID" value="NZ_FUWH01000004.1"/>
</dbReference>
<name>A0A1T4NGT1_9BACT</name>
<accession>A0A1T4NGT1</accession>
<dbReference type="AlphaFoldDB" id="A0A1T4NGT1"/>
<keyword evidence="2" id="KW-1185">Reference proteome</keyword>
<evidence type="ECO:0000313" key="2">
    <source>
        <dbReference type="Proteomes" id="UP000190888"/>
    </source>
</evidence>
<proteinExistence type="predicted"/>
<dbReference type="Proteomes" id="UP000190888">
    <property type="component" value="Unassembled WGS sequence"/>
</dbReference>